<accession>A0A1G8ZZ85</accession>
<feature type="domain" description="POTRA" evidence="3">
    <location>
        <begin position="331"/>
        <end position="412"/>
    </location>
</feature>
<dbReference type="InterPro" id="IPR008756">
    <property type="entry name" value="Peptidase_M56"/>
</dbReference>
<evidence type="ECO:0000313" key="4">
    <source>
        <dbReference type="EMBL" id="SDK20439.1"/>
    </source>
</evidence>
<keyword evidence="1" id="KW-0472">Membrane</keyword>
<dbReference type="AlphaFoldDB" id="A0A1G8ZZ85"/>
<dbReference type="PANTHER" id="PTHR34978:SF3">
    <property type="entry name" value="SLR0241 PROTEIN"/>
    <property type="match status" value="1"/>
</dbReference>
<organism evidence="4 5">
    <name type="scientific">Catalinimonas alkaloidigena</name>
    <dbReference type="NCBI Taxonomy" id="1075417"/>
    <lineage>
        <taxon>Bacteria</taxon>
        <taxon>Pseudomonadati</taxon>
        <taxon>Bacteroidota</taxon>
        <taxon>Cytophagia</taxon>
        <taxon>Cytophagales</taxon>
        <taxon>Catalimonadaceae</taxon>
        <taxon>Catalinimonas</taxon>
    </lineage>
</organism>
<feature type="transmembrane region" description="Helical" evidence="1">
    <location>
        <begin position="204"/>
        <end position="223"/>
    </location>
</feature>
<dbReference type="OrthoDB" id="1522859at2"/>
<feature type="transmembrane region" description="Helical" evidence="1">
    <location>
        <begin position="6"/>
        <end position="25"/>
    </location>
</feature>
<evidence type="ECO:0000313" key="5">
    <source>
        <dbReference type="Proteomes" id="UP000198510"/>
    </source>
</evidence>
<keyword evidence="1" id="KW-0812">Transmembrane</keyword>
<name>A0A1G8ZZ85_9BACT</name>
<sequence length="613" mass="69115">MRDFLLYLSEAALCLAAFALLYRLSLHRLTTFQANRIYLLSAVVLSLSIPLMPWPMRGSDAVMLPSRDVFLPLVNALPIQELPEVGEAKAVLSTDVTATPHTASPVDWGRIALFTVLGLYLLGAVAKLVALGRNLGHLYRLLRRNLVVREGAYRMVYLTQEGPAFSFLRWIVLSRTQQQLPEAERAQVIRHEAVHLAQGHTWDLLFFELAGVAFWFHPALYYLKRELRSVHEYIADAEVGRRDPRTYSHLLLKLAQASRAHASTPLVTSFAALPLKKRIRKLTQAPSSIWQQSKFALALPLVGGLLWGCALTNEVIPVATLTSSSVEPRARIGTITWTGNTWYDDATLTQVLGVQEGDPYDKAEIQKRLWFNPGGQDVASFYKKGEYVFFRVEEEVTERENHTVDLTFHLEEDQPLKIRDIGYGFSRTDSEVSSGVSVDALTDVLLEVENKIPTQMGDWFDRTKLMETQHIMEALELFDPERVEIVLKPVQAVEEGDEGNYVSVDISMAPKGLPWVTVRYNGEVVKMNEALLLDAVGTLSVEVNDPTGVLPDGEPIKAAIMLIHDRQKVEELRFDDYREVENYDLSGLWKKAQPGDRLFVGVNEVDFFFAELH</sequence>
<gene>
    <name evidence="4" type="ORF">SAMN05421823_102135</name>
</gene>
<protein>
    <submittedName>
        <fullName evidence="4">Signal transducer regulating beta-lactamase production, contains metallopeptidase domain</fullName>
    </submittedName>
</protein>
<dbReference type="Proteomes" id="UP000198510">
    <property type="component" value="Unassembled WGS sequence"/>
</dbReference>
<keyword evidence="1" id="KW-1133">Transmembrane helix</keyword>
<dbReference type="EMBL" id="FNFO01000002">
    <property type="protein sequence ID" value="SDK20439.1"/>
    <property type="molecule type" value="Genomic_DNA"/>
</dbReference>
<evidence type="ECO:0000259" key="3">
    <source>
        <dbReference type="Pfam" id="PF07244"/>
    </source>
</evidence>
<dbReference type="InterPro" id="IPR052173">
    <property type="entry name" value="Beta-lactam_resp_regulator"/>
</dbReference>
<dbReference type="STRING" id="1075417.SAMN05421823_102135"/>
<reference evidence="4 5" key="1">
    <citation type="submission" date="2016-10" db="EMBL/GenBank/DDBJ databases">
        <authorList>
            <person name="de Groot N.N."/>
        </authorList>
    </citation>
    <scope>NUCLEOTIDE SEQUENCE [LARGE SCALE GENOMIC DNA]</scope>
    <source>
        <strain evidence="4 5">DSM 25186</strain>
    </source>
</reference>
<dbReference type="CDD" id="cd07341">
    <property type="entry name" value="M56_BlaR1_MecR1_like"/>
    <property type="match status" value="1"/>
</dbReference>
<evidence type="ECO:0000259" key="2">
    <source>
        <dbReference type="Pfam" id="PF05569"/>
    </source>
</evidence>
<feature type="domain" description="Peptidase M56" evidence="2">
    <location>
        <begin position="162"/>
        <end position="280"/>
    </location>
</feature>
<proteinExistence type="predicted"/>
<dbReference type="RefSeq" id="WP_089679543.1">
    <property type="nucleotide sequence ID" value="NZ_FNFO01000002.1"/>
</dbReference>
<dbReference type="Pfam" id="PF05569">
    <property type="entry name" value="Peptidase_M56"/>
    <property type="match status" value="1"/>
</dbReference>
<dbReference type="GO" id="GO:0019867">
    <property type="term" value="C:outer membrane"/>
    <property type="evidence" value="ECO:0007669"/>
    <property type="project" value="InterPro"/>
</dbReference>
<feature type="transmembrane region" description="Helical" evidence="1">
    <location>
        <begin position="111"/>
        <end position="131"/>
    </location>
</feature>
<evidence type="ECO:0000256" key="1">
    <source>
        <dbReference type="SAM" id="Phobius"/>
    </source>
</evidence>
<keyword evidence="5" id="KW-1185">Reference proteome</keyword>
<dbReference type="Pfam" id="PF07244">
    <property type="entry name" value="POTRA"/>
    <property type="match status" value="1"/>
</dbReference>
<feature type="transmembrane region" description="Helical" evidence="1">
    <location>
        <begin position="37"/>
        <end position="56"/>
    </location>
</feature>
<dbReference type="InterPro" id="IPR010827">
    <property type="entry name" value="BamA/TamA_POTRA"/>
</dbReference>
<dbReference type="PANTHER" id="PTHR34978">
    <property type="entry name" value="POSSIBLE SENSOR-TRANSDUCER PROTEIN BLAR"/>
    <property type="match status" value="1"/>
</dbReference>
<dbReference type="Gene3D" id="3.10.20.310">
    <property type="entry name" value="membrane protein fhac"/>
    <property type="match status" value="1"/>
</dbReference>